<name>A0ACC0NF97_RHOML</name>
<dbReference type="Proteomes" id="UP001062846">
    <property type="component" value="Chromosome 6"/>
</dbReference>
<evidence type="ECO:0000313" key="2">
    <source>
        <dbReference type="Proteomes" id="UP001062846"/>
    </source>
</evidence>
<dbReference type="EMBL" id="CM046393">
    <property type="protein sequence ID" value="KAI8552018.1"/>
    <property type="molecule type" value="Genomic_DNA"/>
</dbReference>
<keyword evidence="2" id="KW-1185">Reference proteome</keyword>
<protein>
    <submittedName>
        <fullName evidence="1">Uncharacterized protein</fullName>
    </submittedName>
</protein>
<proteinExistence type="predicted"/>
<reference evidence="1" key="1">
    <citation type="submission" date="2022-02" db="EMBL/GenBank/DDBJ databases">
        <title>Plant Genome Project.</title>
        <authorList>
            <person name="Zhang R.-G."/>
        </authorList>
    </citation>
    <scope>NUCLEOTIDE SEQUENCE</scope>
    <source>
        <strain evidence="1">AT1</strain>
    </source>
</reference>
<sequence>MWMWEESSDENVTDDEKSRKKQRNGCNFFVWIDPKTCSRGLEYAKIMQAKKEALEGEVEELKMKIESLERGKQIMEEENEALVVKMADLTEANVSLQAQIEVWKTEAKKSRLFRTCLRGKIIVVVVLLSIIVFVIGVLVSSVNHTPKKKTLYLYGIKFNVEIADATGLIPATIFAEQAEQLYNITAAEMLNNTIDNNLSVEMIQKLSTPKNCTIMLRASMYTYGTINQCVFTVDSIFNPTSQQQPLAESSTQNLQPNTPKKRGAKPDSRAESPTNSTTMEEDAPIMPLKNKQKKE</sequence>
<evidence type="ECO:0000313" key="1">
    <source>
        <dbReference type="EMBL" id="KAI8552018.1"/>
    </source>
</evidence>
<gene>
    <name evidence="1" type="ORF">RHMOL_Rhmol06G0232400</name>
</gene>
<organism evidence="1 2">
    <name type="scientific">Rhododendron molle</name>
    <name type="common">Chinese azalea</name>
    <name type="synonym">Azalea mollis</name>
    <dbReference type="NCBI Taxonomy" id="49168"/>
    <lineage>
        <taxon>Eukaryota</taxon>
        <taxon>Viridiplantae</taxon>
        <taxon>Streptophyta</taxon>
        <taxon>Embryophyta</taxon>
        <taxon>Tracheophyta</taxon>
        <taxon>Spermatophyta</taxon>
        <taxon>Magnoliopsida</taxon>
        <taxon>eudicotyledons</taxon>
        <taxon>Gunneridae</taxon>
        <taxon>Pentapetalae</taxon>
        <taxon>asterids</taxon>
        <taxon>Ericales</taxon>
        <taxon>Ericaceae</taxon>
        <taxon>Ericoideae</taxon>
        <taxon>Rhodoreae</taxon>
        <taxon>Rhododendron</taxon>
    </lineage>
</organism>
<accession>A0ACC0NF97</accession>
<comment type="caution">
    <text evidence="1">The sequence shown here is derived from an EMBL/GenBank/DDBJ whole genome shotgun (WGS) entry which is preliminary data.</text>
</comment>